<dbReference type="EMBL" id="JAGIOL010000002">
    <property type="protein sequence ID" value="MBP2437896.1"/>
    <property type="molecule type" value="Genomic_DNA"/>
</dbReference>
<sequence length="225" mass="24982">MPATDAPQRDETPKVLPDRINALMAETHDLRTLAALARRIDTDRASLSQKIHGHRRWYLDEVILVADALKTSVAYLIGETDSASAPGAVFTTQEDPDVFQLFVTLDGAELARRLRFLQETAIVTSAEPVPDTHPLHSEPHQLEALLQLTAPVRVSRKLLQELANFFHVPPDFLLELDRPDDAERVEAEIEFESVIRETGVQRVAARSLGSLSAAEIRAITAALRK</sequence>
<accession>A0ABS4ZN68</accession>
<dbReference type="SUPFAM" id="SSF47413">
    <property type="entry name" value="lambda repressor-like DNA-binding domains"/>
    <property type="match status" value="1"/>
</dbReference>
<organism evidence="2 3">
    <name type="scientific">Microbacterium amylolyticum</name>
    <dbReference type="NCBI Taxonomy" id="936337"/>
    <lineage>
        <taxon>Bacteria</taxon>
        <taxon>Bacillati</taxon>
        <taxon>Actinomycetota</taxon>
        <taxon>Actinomycetes</taxon>
        <taxon>Micrococcales</taxon>
        <taxon>Microbacteriaceae</taxon>
        <taxon>Microbacterium</taxon>
    </lineage>
</organism>
<name>A0ABS4ZN68_9MICO</name>
<keyword evidence="3" id="KW-1185">Reference proteome</keyword>
<protein>
    <submittedName>
        <fullName evidence="2">Transcriptional regulator with XRE-family HTH domain</fullName>
    </submittedName>
</protein>
<gene>
    <name evidence="2" type="ORF">JOF34_002540</name>
</gene>
<reference evidence="2 3" key="1">
    <citation type="submission" date="2021-03" db="EMBL/GenBank/DDBJ databases">
        <title>Sequencing the genomes of 1000 actinobacteria strains.</title>
        <authorList>
            <person name="Klenk H.-P."/>
        </authorList>
    </citation>
    <scope>NUCLEOTIDE SEQUENCE [LARGE SCALE GENOMIC DNA]</scope>
    <source>
        <strain evidence="2 3">DSM 24221</strain>
    </source>
</reference>
<dbReference type="InterPro" id="IPR010982">
    <property type="entry name" value="Lambda_DNA-bd_dom_sf"/>
</dbReference>
<feature type="domain" description="HTH cro/C1-type" evidence="1">
    <location>
        <begin position="32"/>
        <end position="76"/>
    </location>
</feature>
<dbReference type="CDD" id="cd00093">
    <property type="entry name" value="HTH_XRE"/>
    <property type="match status" value="1"/>
</dbReference>
<comment type="caution">
    <text evidence="2">The sequence shown here is derived from an EMBL/GenBank/DDBJ whole genome shotgun (WGS) entry which is preliminary data.</text>
</comment>
<dbReference type="PROSITE" id="PS50943">
    <property type="entry name" value="HTH_CROC1"/>
    <property type="match status" value="1"/>
</dbReference>
<evidence type="ECO:0000313" key="2">
    <source>
        <dbReference type="EMBL" id="MBP2437896.1"/>
    </source>
</evidence>
<proteinExistence type="predicted"/>
<dbReference type="InterPro" id="IPR001387">
    <property type="entry name" value="Cro/C1-type_HTH"/>
</dbReference>
<dbReference type="RefSeq" id="WP_165137971.1">
    <property type="nucleotide sequence ID" value="NZ_CP049254.1"/>
</dbReference>
<evidence type="ECO:0000313" key="3">
    <source>
        <dbReference type="Proteomes" id="UP001519362"/>
    </source>
</evidence>
<dbReference type="Proteomes" id="UP001519362">
    <property type="component" value="Unassembled WGS sequence"/>
</dbReference>
<evidence type="ECO:0000259" key="1">
    <source>
        <dbReference type="PROSITE" id="PS50943"/>
    </source>
</evidence>
<dbReference type="Gene3D" id="1.10.260.40">
    <property type="entry name" value="lambda repressor-like DNA-binding domains"/>
    <property type="match status" value="2"/>
</dbReference>